<name>A0A3M6UE62_POCDA</name>
<dbReference type="Proteomes" id="UP000275408">
    <property type="component" value="Unassembled WGS sequence"/>
</dbReference>
<accession>A0A3M6UE62</accession>
<organism evidence="1 2">
    <name type="scientific">Pocillopora damicornis</name>
    <name type="common">Cauliflower coral</name>
    <name type="synonym">Millepora damicornis</name>
    <dbReference type="NCBI Taxonomy" id="46731"/>
    <lineage>
        <taxon>Eukaryota</taxon>
        <taxon>Metazoa</taxon>
        <taxon>Cnidaria</taxon>
        <taxon>Anthozoa</taxon>
        <taxon>Hexacorallia</taxon>
        <taxon>Scleractinia</taxon>
        <taxon>Astrocoeniina</taxon>
        <taxon>Pocilloporidae</taxon>
        <taxon>Pocillopora</taxon>
    </lineage>
</organism>
<reference evidence="1 2" key="1">
    <citation type="journal article" date="2018" name="Sci. Rep.">
        <title>Comparative analysis of the Pocillopora damicornis genome highlights role of immune system in coral evolution.</title>
        <authorList>
            <person name="Cunning R."/>
            <person name="Bay R.A."/>
            <person name="Gillette P."/>
            <person name="Baker A.C."/>
            <person name="Traylor-Knowles N."/>
        </authorList>
    </citation>
    <scope>NUCLEOTIDE SEQUENCE [LARGE SCALE GENOMIC DNA]</scope>
    <source>
        <strain evidence="1">RSMAS</strain>
        <tissue evidence="1">Whole animal</tissue>
    </source>
</reference>
<feature type="non-terminal residue" evidence="1">
    <location>
        <position position="1"/>
    </location>
</feature>
<sequence length="179" mass="20972">CPQQLHHFTQEAIQSNDEHWVSPDKQNSSSYHIRAEDARTSDIRPGWLQSSHHCVVFLGKIFYSNRMSSALERECVHQTVWDSLQNAKEEQTRMYKYFIQDIGQLFFCVDLLQTYIVKPPDTAHYQSWINNGLPSQTLKHTQKRMFNMSEKKETKFKMAPVLESADKLNIRRASQVTAH</sequence>
<dbReference type="EMBL" id="RCHS01001724">
    <property type="protein sequence ID" value="RMX51718.1"/>
    <property type="molecule type" value="Genomic_DNA"/>
</dbReference>
<evidence type="ECO:0000313" key="2">
    <source>
        <dbReference type="Proteomes" id="UP000275408"/>
    </source>
</evidence>
<dbReference type="AlphaFoldDB" id="A0A3M6UE62"/>
<gene>
    <name evidence="1" type="ORF">pdam_00008099</name>
</gene>
<comment type="caution">
    <text evidence="1">The sequence shown here is derived from an EMBL/GenBank/DDBJ whole genome shotgun (WGS) entry which is preliminary data.</text>
</comment>
<keyword evidence="2" id="KW-1185">Reference proteome</keyword>
<protein>
    <submittedName>
        <fullName evidence="1">Uncharacterized protein</fullName>
    </submittedName>
</protein>
<evidence type="ECO:0000313" key="1">
    <source>
        <dbReference type="EMBL" id="RMX51718.1"/>
    </source>
</evidence>
<proteinExistence type="predicted"/>
<feature type="non-terminal residue" evidence="1">
    <location>
        <position position="179"/>
    </location>
</feature>